<name>A0A9W6MQ70_9PROT</name>
<evidence type="ECO:0000256" key="1">
    <source>
        <dbReference type="ARBA" id="ARBA00009964"/>
    </source>
</evidence>
<reference evidence="3" key="1">
    <citation type="journal article" date="2014" name="Int. J. Syst. Evol. Microbiol.">
        <title>Complete genome sequence of Corynebacterium casei LMG S-19264T (=DSM 44701T), isolated from a smear-ripened cheese.</title>
        <authorList>
            <consortium name="US DOE Joint Genome Institute (JGI-PGF)"/>
            <person name="Walter F."/>
            <person name="Albersmeier A."/>
            <person name="Kalinowski J."/>
            <person name="Ruckert C."/>
        </authorList>
    </citation>
    <scope>NUCLEOTIDE SEQUENCE</scope>
    <source>
        <strain evidence="3">VKM B-1513</strain>
    </source>
</reference>
<feature type="region of interest" description="Disordered" evidence="2">
    <location>
        <begin position="75"/>
        <end position="98"/>
    </location>
</feature>
<dbReference type="PANTHER" id="PTHR37936">
    <property type="entry name" value="TRANSPOSASE INSC FOR INSERTION ELEMENT IS2A-RELATED"/>
    <property type="match status" value="1"/>
</dbReference>
<dbReference type="Proteomes" id="UP001143486">
    <property type="component" value="Unassembled WGS sequence"/>
</dbReference>
<comment type="similarity">
    <text evidence="1">Belongs to the transposase 8 family.</text>
</comment>
<dbReference type="Gene3D" id="1.10.10.10">
    <property type="entry name" value="Winged helix-like DNA-binding domain superfamily/Winged helix DNA-binding domain"/>
    <property type="match status" value="1"/>
</dbReference>
<comment type="caution">
    <text evidence="3">The sequence shown here is derived from an EMBL/GenBank/DDBJ whole genome shotgun (WGS) entry which is preliminary data.</text>
</comment>
<proteinExistence type="inferred from homology"/>
<dbReference type="GO" id="GO:0006313">
    <property type="term" value="P:DNA transposition"/>
    <property type="evidence" value="ECO:0007669"/>
    <property type="project" value="InterPro"/>
</dbReference>
<dbReference type="GO" id="GO:0004803">
    <property type="term" value="F:transposase activity"/>
    <property type="evidence" value="ECO:0007669"/>
    <property type="project" value="InterPro"/>
</dbReference>
<dbReference type="Pfam" id="PF01527">
    <property type="entry name" value="HTH_Tnp_1"/>
    <property type="match status" value="1"/>
</dbReference>
<dbReference type="SUPFAM" id="SSF48295">
    <property type="entry name" value="TrpR-like"/>
    <property type="match status" value="1"/>
</dbReference>
<dbReference type="InterPro" id="IPR010921">
    <property type="entry name" value="Trp_repressor/repl_initiator"/>
</dbReference>
<protein>
    <recommendedName>
        <fullName evidence="5">Transposase</fullName>
    </recommendedName>
</protein>
<dbReference type="InterPro" id="IPR002514">
    <property type="entry name" value="Transposase_8"/>
</dbReference>
<evidence type="ECO:0000256" key="2">
    <source>
        <dbReference type="SAM" id="MobiDB-lite"/>
    </source>
</evidence>
<gene>
    <name evidence="3" type="ORF">GCM10017621_34610</name>
</gene>
<dbReference type="PANTHER" id="PTHR37936:SF3">
    <property type="entry name" value="TRANSPOSASE INSC FOR INSERTION ELEMENT IS2A-RELATED"/>
    <property type="match status" value="1"/>
</dbReference>
<dbReference type="GO" id="GO:0043565">
    <property type="term" value="F:sequence-specific DNA binding"/>
    <property type="evidence" value="ECO:0007669"/>
    <property type="project" value="InterPro"/>
</dbReference>
<organism evidence="3 4">
    <name type="scientific">Maricaulis virginensis</name>
    <dbReference type="NCBI Taxonomy" id="144022"/>
    <lineage>
        <taxon>Bacteria</taxon>
        <taxon>Pseudomonadati</taxon>
        <taxon>Pseudomonadota</taxon>
        <taxon>Alphaproteobacteria</taxon>
        <taxon>Maricaulales</taxon>
        <taxon>Maricaulaceae</taxon>
        <taxon>Maricaulis</taxon>
    </lineage>
</organism>
<dbReference type="EMBL" id="BSFE01000016">
    <property type="protein sequence ID" value="GLK53953.1"/>
    <property type="molecule type" value="Genomic_DNA"/>
</dbReference>
<evidence type="ECO:0000313" key="4">
    <source>
        <dbReference type="Proteomes" id="UP001143486"/>
    </source>
</evidence>
<evidence type="ECO:0008006" key="5">
    <source>
        <dbReference type="Google" id="ProtNLM"/>
    </source>
</evidence>
<accession>A0A9W6MQ70</accession>
<evidence type="ECO:0000313" key="3">
    <source>
        <dbReference type="EMBL" id="GLK53953.1"/>
    </source>
</evidence>
<reference evidence="3" key="2">
    <citation type="submission" date="2023-01" db="EMBL/GenBank/DDBJ databases">
        <authorList>
            <person name="Sun Q."/>
            <person name="Evtushenko L."/>
        </authorList>
    </citation>
    <scope>NUCLEOTIDE SEQUENCE</scope>
    <source>
        <strain evidence="3">VKM B-1513</strain>
    </source>
</reference>
<dbReference type="InterPro" id="IPR036388">
    <property type="entry name" value="WH-like_DNA-bd_sf"/>
</dbReference>
<keyword evidence="4" id="KW-1185">Reference proteome</keyword>
<dbReference type="NCBIfam" id="NF047595">
    <property type="entry name" value="IS66_ISRel24_TnpA"/>
    <property type="match status" value="1"/>
</dbReference>
<dbReference type="RefSeq" id="WP_271188285.1">
    <property type="nucleotide sequence ID" value="NZ_BSFE01000016.1"/>
</dbReference>
<dbReference type="AlphaFoldDB" id="A0A9W6MQ70"/>
<sequence length="131" mass="14605">MSTKTRQRRRYTDEFKRQVVAESFDPEVSVAEIARRYEMNANALFNWRKDPRFNPPLAEREPVFLPVEIRAEDHAPVTTGPAAEAPIPPEAPSTSPSPIEIALVCGTRLRVESHVEEAALTRVIRAIGAAA</sequence>